<dbReference type="PANTHER" id="PTHR12682">
    <property type="entry name" value="ARCHEASE"/>
    <property type="match status" value="1"/>
</dbReference>
<dbReference type="AlphaFoldDB" id="A0A835CMJ7"/>
<evidence type="ECO:0000256" key="4">
    <source>
        <dbReference type="ARBA" id="ARBA00022837"/>
    </source>
</evidence>
<dbReference type="SUPFAM" id="SSF69819">
    <property type="entry name" value="MTH1598-like"/>
    <property type="match status" value="1"/>
</dbReference>
<dbReference type="Pfam" id="PF01951">
    <property type="entry name" value="Archease"/>
    <property type="match status" value="1"/>
</dbReference>
<dbReference type="InterPro" id="IPR023572">
    <property type="entry name" value="Archease_dom"/>
</dbReference>
<dbReference type="GO" id="GO:0072669">
    <property type="term" value="C:tRNA-splicing ligase complex"/>
    <property type="evidence" value="ECO:0007669"/>
    <property type="project" value="TreeGrafter"/>
</dbReference>
<keyword evidence="3" id="KW-0479">Metal-binding</keyword>
<dbReference type="Proteomes" id="UP000639338">
    <property type="component" value="Unassembled WGS sequence"/>
</dbReference>
<dbReference type="EMBL" id="JACMRX010000004">
    <property type="protein sequence ID" value="KAF7990926.1"/>
    <property type="molecule type" value="Genomic_DNA"/>
</dbReference>
<organism evidence="6 8">
    <name type="scientific">Aphidius gifuensis</name>
    <name type="common">Parasitoid wasp</name>
    <dbReference type="NCBI Taxonomy" id="684658"/>
    <lineage>
        <taxon>Eukaryota</taxon>
        <taxon>Metazoa</taxon>
        <taxon>Ecdysozoa</taxon>
        <taxon>Arthropoda</taxon>
        <taxon>Hexapoda</taxon>
        <taxon>Insecta</taxon>
        <taxon>Pterygota</taxon>
        <taxon>Neoptera</taxon>
        <taxon>Endopterygota</taxon>
        <taxon>Hymenoptera</taxon>
        <taxon>Apocrita</taxon>
        <taxon>Ichneumonoidea</taxon>
        <taxon>Braconidae</taxon>
        <taxon>Aphidiinae</taxon>
        <taxon>Aphidius</taxon>
    </lineage>
</organism>
<evidence type="ECO:0000259" key="5">
    <source>
        <dbReference type="Pfam" id="PF01951"/>
    </source>
</evidence>
<reference evidence="6 8" key="1">
    <citation type="submission" date="2020-08" db="EMBL/GenBank/DDBJ databases">
        <title>Aphidius gifuensis genome sequencing and assembly.</title>
        <authorList>
            <person name="Du Z."/>
        </authorList>
    </citation>
    <scope>NUCLEOTIDE SEQUENCE [LARGE SCALE GENOMIC DNA]</scope>
    <source>
        <strain evidence="6">YNYX2018</strain>
        <tissue evidence="6">Adults</tissue>
    </source>
</reference>
<evidence type="ECO:0000256" key="3">
    <source>
        <dbReference type="ARBA" id="ARBA00022723"/>
    </source>
</evidence>
<dbReference type="GO" id="GO:0046872">
    <property type="term" value="F:metal ion binding"/>
    <property type="evidence" value="ECO:0007669"/>
    <property type="project" value="UniProtKB-KW"/>
</dbReference>
<sequence length="156" mass="18075">MDDEFTDDDYIIPTVKYEYLDHPADIQLHSWGGSLEEAFEQCAIAMFNYMSPIDDVEILQKYDIESEGHDLDSLLYNYLDELLFMFSAEPFLIAKKIKITEFDKTNYRIKATAFGEEFSLDKHQQGTEIKAITYSAMKIIEPPASDNFEVFVIVDI</sequence>
<feature type="domain" description="Archease" evidence="5">
    <location>
        <begin position="17"/>
        <end position="156"/>
    </location>
</feature>
<accession>A0A835CMJ7</accession>
<comment type="caution">
    <text evidence="6">The sequence shown here is derived from an EMBL/GenBank/DDBJ whole genome shotgun (WGS) entry which is preliminary data.</text>
</comment>
<keyword evidence="2" id="KW-0819">tRNA processing</keyword>
<proteinExistence type="inferred from homology"/>
<dbReference type="Gene3D" id="3.55.10.10">
    <property type="entry name" value="Archease domain"/>
    <property type="match status" value="1"/>
</dbReference>
<evidence type="ECO:0000256" key="2">
    <source>
        <dbReference type="ARBA" id="ARBA00022694"/>
    </source>
</evidence>
<comment type="similarity">
    <text evidence="1">Belongs to the archease family.</text>
</comment>
<evidence type="ECO:0000313" key="6">
    <source>
        <dbReference type="EMBL" id="KAF7987168.1"/>
    </source>
</evidence>
<dbReference type="OrthoDB" id="2190767at2759"/>
<dbReference type="InterPro" id="IPR036820">
    <property type="entry name" value="Archease_dom_sf"/>
</dbReference>
<dbReference type="InterPro" id="IPR002804">
    <property type="entry name" value="Archease"/>
</dbReference>
<evidence type="ECO:0000256" key="1">
    <source>
        <dbReference type="ARBA" id="ARBA00007963"/>
    </source>
</evidence>
<dbReference type="EMBL" id="JACMRX010000012">
    <property type="protein sequence ID" value="KAF7987168.1"/>
    <property type="molecule type" value="Genomic_DNA"/>
</dbReference>
<dbReference type="PANTHER" id="PTHR12682:SF11">
    <property type="entry name" value="PROTEIN ARCHEASE"/>
    <property type="match status" value="1"/>
</dbReference>
<keyword evidence="8" id="KW-1185">Reference proteome</keyword>
<keyword evidence="4" id="KW-0106">Calcium</keyword>
<dbReference type="FunFam" id="3.55.10.10:FF:000001">
    <property type="entry name" value="protein archease isoform X1"/>
    <property type="match status" value="1"/>
</dbReference>
<protein>
    <recommendedName>
        <fullName evidence="5">Archease domain-containing protein</fullName>
    </recommendedName>
</protein>
<evidence type="ECO:0000313" key="7">
    <source>
        <dbReference type="EMBL" id="KAF7990926.1"/>
    </source>
</evidence>
<name>A0A835CMJ7_APHGI</name>
<gene>
    <name evidence="7" type="ORF">HCN44_000731</name>
    <name evidence="6" type="ORF">HCN44_011474</name>
</gene>
<evidence type="ECO:0000313" key="8">
    <source>
        <dbReference type="Proteomes" id="UP000639338"/>
    </source>
</evidence>
<dbReference type="GO" id="GO:0006388">
    <property type="term" value="P:tRNA splicing, via endonucleolytic cleavage and ligation"/>
    <property type="evidence" value="ECO:0007669"/>
    <property type="project" value="TreeGrafter"/>
</dbReference>